<comment type="caution">
    <text evidence="11">The sequence shown here is derived from an EMBL/GenBank/DDBJ whole genome shotgun (WGS) entry which is preliminary data.</text>
</comment>
<keyword evidence="3" id="KW-0677">Repeat</keyword>
<feature type="domain" description="R13L1/DRL21-like LRR repeat region" evidence="10">
    <location>
        <begin position="709"/>
        <end position="827"/>
    </location>
</feature>
<evidence type="ECO:0000256" key="4">
    <source>
        <dbReference type="ARBA" id="ARBA00022741"/>
    </source>
</evidence>
<dbReference type="Proteomes" id="UP000636709">
    <property type="component" value="Unassembled WGS sequence"/>
</dbReference>
<dbReference type="SUPFAM" id="SSF52540">
    <property type="entry name" value="P-loop containing nucleoside triphosphate hydrolases"/>
    <property type="match status" value="1"/>
</dbReference>
<dbReference type="Gene3D" id="1.10.8.430">
    <property type="entry name" value="Helical domain of apoptotic protease-activating factors"/>
    <property type="match status" value="1"/>
</dbReference>
<feature type="domain" description="NB-ARC" evidence="7">
    <location>
        <begin position="209"/>
        <end position="369"/>
    </location>
</feature>
<dbReference type="Gene3D" id="3.40.50.300">
    <property type="entry name" value="P-loop containing nucleotide triphosphate hydrolases"/>
    <property type="match status" value="1"/>
</dbReference>
<dbReference type="Pfam" id="PF23559">
    <property type="entry name" value="WHD_DRP"/>
    <property type="match status" value="1"/>
</dbReference>
<dbReference type="InterPro" id="IPR056789">
    <property type="entry name" value="LRR_R13L1-DRL21"/>
</dbReference>
<gene>
    <name evidence="11" type="ORF">HU200_027118</name>
</gene>
<reference evidence="11" key="1">
    <citation type="submission" date="2020-07" db="EMBL/GenBank/DDBJ databases">
        <title>Genome sequence and genetic diversity analysis of an under-domesticated orphan crop, white fonio (Digitaria exilis).</title>
        <authorList>
            <person name="Bennetzen J.L."/>
            <person name="Chen S."/>
            <person name="Ma X."/>
            <person name="Wang X."/>
            <person name="Yssel A.E.J."/>
            <person name="Chaluvadi S.R."/>
            <person name="Johnson M."/>
            <person name="Gangashetty P."/>
            <person name="Hamidou F."/>
            <person name="Sanogo M.D."/>
            <person name="Zwaenepoel A."/>
            <person name="Wallace J."/>
            <person name="Van De Peer Y."/>
            <person name="Van Deynze A."/>
        </authorList>
    </citation>
    <scope>NUCLEOTIDE SEQUENCE</scope>
    <source>
        <tissue evidence="11">Leaves</tissue>
    </source>
</reference>
<dbReference type="Gene3D" id="1.20.5.4130">
    <property type="match status" value="1"/>
</dbReference>
<dbReference type="InterPro" id="IPR042197">
    <property type="entry name" value="Apaf_helical"/>
</dbReference>
<dbReference type="EMBL" id="JACEFO010001732">
    <property type="protein sequence ID" value="KAF8715465.1"/>
    <property type="molecule type" value="Genomic_DNA"/>
</dbReference>
<dbReference type="GO" id="GO:0006952">
    <property type="term" value="P:defense response"/>
    <property type="evidence" value="ECO:0007669"/>
    <property type="project" value="UniProtKB-KW"/>
</dbReference>
<dbReference type="InterPro" id="IPR041118">
    <property type="entry name" value="Rx_N"/>
</dbReference>
<keyword evidence="5" id="KW-0611">Plant defense</keyword>
<keyword evidence="12" id="KW-1185">Reference proteome</keyword>
<evidence type="ECO:0000313" key="11">
    <source>
        <dbReference type="EMBL" id="KAF8715465.1"/>
    </source>
</evidence>
<dbReference type="Pfam" id="PF00931">
    <property type="entry name" value="NB-ARC"/>
    <property type="match status" value="1"/>
</dbReference>
<dbReference type="AlphaFoldDB" id="A0A835C858"/>
<evidence type="ECO:0000256" key="2">
    <source>
        <dbReference type="ARBA" id="ARBA00022614"/>
    </source>
</evidence>
<dbReference type="GO" id="GO:0051707">
    <property type="term" value="P:response to other organism"/>
    <property type="evidence" value="ECO:0007669"/>
    <property type="project" value="UniProtKB-ARBA"/>
</dbReference>
<keyword evidence="6" id="KW-0067">ATP-binding</keyword>
<name>A0A835C858_9POAL</name>
<dbReference type="Pfam" id="PF18052">
    <property type="entry name" value="Rx_N"/>
    <property type="match status" value="1"/>
</dbReference>
<evidence type="ECO:0000256" key="5">
    <source>
        <dbReference type="ARBA" id="ARBA00022821"/>
    </source>
</evidence>
<dbReference type="InterPro" id="IPR058922">
    <property type="entry name" value="WHD_DRP"/>
</dbReference>
<evidence type="ECO:0000256" key="3">
    <source>
        <dbReference type="ARBA" id="ARBA00022737"/>
    </source>
</evidence>
<accession>A0A835C858</accession>
<dbReference type="PRINTS" id="PR00364">
    <property type="entry name" value="DISEASERSIST"/>
</dbReference>
<dbReference type="PANTHER" id="PTHR36766:SF70">
    <property type="entry name" value="DISEASE RESISTANCE PROTEIN RGA4"/>
    <property type="match status" value="1"/>
</dbReference>
<dbReference type="SUPFAM" id="SSF52058">
    <property type="entry name" value="L domain-like"/>
    <property type="match status" value="2"/>
</dbReference>
<evidence type="ECO:0000259" key="10">
    <source>
        <dbReference type="Pfam" id="PF25019"/>
    </source>
</evidence>
<evidence type="ECO:0000259" key="7">
    <source>
        <dbReference type="Pfam" id="PF00931"/>
    </source>
</evidence>
<comment type="similarity">
    <text evidence="1">Belongs to the disease resistance NB-LRR family.</text>
</comment>
<dbReference type="GO" id="GO:0043531">
    <property type="term" value="F:ADP binding"/>
    <property type="evidence" value="ECO:0007669"/>
    <property type="project" value="InterPro"/>
</dbReference>
<proteinExistence type="inferred from homology"/>
<dbReference type="Gene3D" id="1.10.10.10">
    <property type="entry name" value="Winged helix-like DNA-binding domain superfamily/Winged helix DNA-binding domain"/>
    <property type="match status" value="1"/>
</dbReference>
<dbReference type="InterPro" id="IPR002182">
    <property type="entry name" value="NB-ARC"/>
</dbReference>
<evidence type="ECO:0000256" key="1">
    <source>
        <dbReference type="ARBA" id="ARBA00008894"/>
    </source>
</evidence>
<keyword evidence="4" id="KW-0547">Nucleotide-binding</keyword>
<protein>
    <submittedName>
        <fullName evidence="11">Uncharacterized protein</fullName>
    </submittedName>
</protein>
<organism evidence="11 12">
    <name type="scientific">Digitaria exilis</name>
    <dbReference type="NCBI Taxonomy" id="1010633"/>
    <lineage>
        <taxon>Eukaryota</taxon>
        <taxon>Viridiplantae</taxon>
        <taxon>Streptophyta</taxon>
        <taxon>Embryophyta</taxon>
        <taxon>Tracheophyta</taxon>
        <taxon>Spermatophyta</taxon>
        <taxon>Magnoliopsida</taxon>
        <taxon>Liliopsida</taxon>
        <taxon>Poales</taxon>
        <taxon>Poaceae</taxon>
        <taxon>PACMAD clade</taxon>
        <taxon>Panicoideae</taxon>
        <taxon>Panicodae</taxon>
        <taxon>Paniceae</taxon>
        <taxon>Anthephorinae</taxon>
        <taxon>Digitaria</taxon>
    </lineage>
</organism>
<evidence type="ECO:0000259" key="9">
    <source>
        <dbReference type="Pfam" id="PF23559"/>
    </source>
</evidence>
<evidence type="ECO:0000259" key="8">
    <source>
        <dbReference type="Pfam" id="PF18052"/>
    </source>
</evidence>
<sequence>MKLVAGGFLSVVVDGAVSKVSACLENNYNMPERVKELLRELETKFTMVKAICEAADNCLITNTNLVQWLRLLHTTTQEAEDALDEFQVEEASNTGKRKVSELIVSSPRSLKNLVIPDRDVIRLEQVVKTITQLCATSNTYLELLKLDDYKANQQQAGVAGETTSQLPIDVQVFGREEITEFILQMIIESSSHDHERSSGGTGKTRATRDNIIVLPIVGMSGVGKTTLAQVVYNHAEVKRHFQRRAWVYVSEHFSFKRTLQEILFSFNGYEGNGLDSCDSMEATITKLRSKICGGYKFFLVLDNVWEEICQEWSTLLTVLSDEARQHGSVLLVTTQNQKVAQTIARLHPIELKALPWKSFWPLFQYYAFGGTEVAQQKDNHNMLSIGREIATKLDGLPLAAKVIGNLLRCRFSQANWRRDVDSDWWNLSDALQEILPYLRVSYQHLSPQERQCFAFCSIFPRNYLFDKERIVQMWIAHDFIQRNKFSDGIKPEDVGRQCFDVLMDRSLFQATIVNNKYVMHDLVRCLAIAVSVDQCFFHDERAGGTSSLALENVRHLSLQTGSLEQCRERQKYKNLRTLLLFGRFESDAYFPLLDGMLRNSPSLRVLDLSYVEAPGSGWPDNAMSLRKLRFLDMSFTRITKFKDLPVNLQVLHLRGYDAGSLPRNITKLSNLRHLFVDNLALSNISGIGQLTELQGLDSFIARKGQGFTIRELKNMQELTGKLCIRGLENVRSKEEAMEARMMDKKQLCSLVIEGRKVSKFVLEGLQPHPNIQELTIKFYQDHNFPHWVLQLDNLANLVHVNLKNCRSLSTLPPLGHLPLLKLFSLRKLQSLKHIDGTSFGGFPSLEELEFHWLEKWEDWTEPEEATVAAHVYGSPLFLGCLKKLHLVNCFSLRQFPRLPHLSALKELKISNPGNYILELPNCLQVLACLTTLSIEYCQHSIVLSPHQLKSLENLELMRCEGLRLADGFQCFCKLRSARVEGCPQLLSDTASSVSANLGQNLLEKQQQQGANLLTHLRTDDSLMNGDYFRMMGNLSSLRNLTMFNVPNTTHFLDEQDQWFQHLTSLEVLVIDYSIMLQHIPSSLAVLPSIKELILNSLHNLHSLPDALPPKLQKLVIVHCNPDLHIRVSKDGSDWPKVVHVPYILVDGTVVQNI</sequence>
<dbReference type="InterPro" id="IPR027417">
    <property type="entry name" value="P-loop_NTPase"/>
</dbReference>
<evidence type="ECO:0000256" key="6">
    <source>
        <dbReference type="ARBA" id="ARBA00022840"/>
    </source>
</evidence>
<dbReference type="Pfam" id="PF25019">
    <property type="entry name" value="LRR_R13L1-DRL21"/>
    <property type="match status" value="1"/>
</dbReference>
<dbReference type="OrthoDB" id="741849at2759"/>
<dbReference type="GO" id="GO:0005524">
    <property type="term" value="F:ATP binding"/>
    <property type="evidence" value="ECO:0007669"/>
    <property type="project" value="UniProtKB-KW"/>
</dbReference>
<dbReference type="InterPro" id="IPR032675">
    <property type="entry name" value="LRR_dom_sf"/>
</dbReference>
<keyword evidence="2" id="KW-0433">Leucine-rich repeat</keyword>
<dbReference type="Gene3D" id="3.80.10.10">
    <property type="entry name" value="Ribonuclease Inhibitor"/>
    <property type="match status" value="3"/>
</dbReference>
<feature type="domain" description="Disease resistance N-terminal" evidence="8">
    <location>
        <begin position="12"/>
        <end position="95"/>
    </location>
</feature>
<evidence type="ECO:0000313" key="12">
    <source>
        <dbReference type="Proteomes" id="UP000636709"/>
    </source>
</evidence>
<dbReference type="PANTHER" id="PTHR36766">
    <property type="entry name" value="PLANT BROAD-SPECTRUM MILDEW RESISTANCE PROTEIN RPW8"/>
    <property type="match status" value="1"/>
</dbReference>
<dbReference type="InterPro" id="IPR036388">
    <property type="entry name" value="WH-like_DNA-bd_sf"/>
</dbReference>
<feature type="domain" description="Disease resistance protein winged helix" evidence="9">
    <location>
        <begin position="458"/>
        <end position="526"/>
    </location>
</feature>